<organism evidence="1 2">
    <name type="scientific">Deinococcus marmoris</name>
    <dbReference type="NCBI Taxonomy" id="249408"/>
    <lineage>
        <taxon>Bacteria</taxon>
        <taxon>Thermotogati</taxon>
        <taxon>Deinococcota</taxon>
        <taxon>Deinococci</taxon>
        <taxon>Deinococcales</taxon>
        <taxon>Deinococcaceae</taxon>
        <taxon>Deinococcus</taxon>
    </lineage>
</organism>
<accession>A0A1U7P4P7</accession>
<evidence type="ECO:0000313" key="1">
    <source>
        <dbReference type="EMBL" id="OLV20128.1"/>
    </source>
</evidence>
<keyword evidence="2" id="KW-1185">Reference proteome</keyword>
<dbReference type="AlphaFoldDB" id="A0A1U7P4P7"/>
<dbReference type="Proteomes" id="UP000186607">
    <property type="component" value="Unassembled WGS sequence"/>
</dbReference>
<protein>
    <submittedName>
        <fullName evidence="1">Uncharacterized protein</fullName>
    </submittedName>
</protein>
<sequence>MTLTADPRPRAHLQGRNAYAALAACMMAARYAGWSDAQIRAFRLRATSGSVEDVLRACWTEFKAR</sequence>
<reference evidence="1 2" key="1">
    <citation type="submission" date="2017-01" db="EMBL/GenBank/DDBJ databases">
        <title>Genome Analysis of Deinococcus marmoris KOPRI26562.</title>
        <authorList>
            <person name="Kim J.H."/>
            <person name="Oh H.-M."/>
        </authorList>
    </citation>
    <scope>NUCLEOTIDE SEQUENCE [LARGE SCALE GENOMIC DNA]</scope>
    <source>
        <strain evidence="1 2">KOPRI26562</strain>
    </source>
</reference>
<dbReference type="RefSeq" id="WP_075830084.1">
    <property type="nucleotide sequence ID" value="NZ_MSTI01000007.1"/>
</dbReference>
<evidence type="ECO:0000313" key="2">
    <source>
        <dbReference type="Proteomes" id="UP000186607"/>
    </source>
</evidence>
<name>A0A1U7P4P7_9DEIO</name>
<dbReference type="EMBL" id="MSTI01000007">
    <property type="protein sequence ID" value="OLV20128.1"/>
    <property type="molecule type" value="Genomic_DNA"/>
</dbReference>
<proteinExistence type="predicted"/>
<dbReference type="STRING" id="249408.BOO71_0000412"/>
<gene>
    <name evidence="1" type="ORF">BOO71_0000412</name>
</gene>
<comment type="caution">
    <text evidence="1">The sequence shown here is derived from an EMBL/GenBank/DDBJ whole genome shotgun (WGS) entry which is preliminary data.</text>
</comment>